<evidence type="ECO:0000313" key="3">
    <source>
        <dbReference type="EMBL" id="BDI19875.1"/>
    </source>
</evidence>
<keyword evidence="1" id="KW-0812">Transmembrane</keyword>
<name>A0ABM7Z9I1_NOSCO</name>
<keyword evidence="1" id="KW-0472">Membrane</keyword>
<dbReference type="Gene3D" id="3.30.450.40">
    <property type="match status" value="1"/>
</dbReference>
<feature type="domain" description="GAF" evidence="2">
    <location>
        <begin position="25"/>
        <end position="164"/>
    </location>
</feature>
<gene>
    <name evidence="3" type="ORF">ANSO36C_56770</name>
</gene>
<keyword evidence="4" id="KW-1185">Reference proteome</keyword>
<dbReference type="PANTHER" id="PTHR43102">
    <property type="entry name" value="SLR1143 PROTEIN"/>
    <property type="match status" value="1"/>
</dbReference>
<feature type="transmembrane region" description="Helical" evidence="1">
    <location>
        <begin position="183"/>
        <end position="204"/>
    </location>
</feature>
<accession>A0ABM7Z9I1</accession>
<dbReference type="Pfam" id="PF01590">
    <property type="entry name" value="GAF"/>
    <property type="match status" value="1"/>
</dbReference>
<evidence type="ECO:0000256" key="1">
    <source>
        <dbReference type="SAM" id="Phobius"/>
    </source>
</evidence>
<organism evidence="3 4">
    <name type="scientific">Nostoc cf. commune SO-36</name>
    <dbReference type="NCBI Taxonomy" id="449208"/>
    <lineage>
        <taxon>Bacteria</taxon>
        <taxon>Bacillati</taxon>
        <taxon>Cyanobacteriota</taxon>
        <taxon>Cyanophyceae</taxon>
        <taxon>Nostocales</taxon>
        <taxon>Nostocaceae</taxon>
        <taxon>Nostoc</taxon>
    </lineage>
</organism>
<dbReference type="EMBL" id="AP025732">
    <property type="protein sequence ID" value="BDI19875.1"/>
    <property type="molecule type" value="Genomic_DNA"/>
</dbReference>
<proteinExistence type="predicted"/>
<evidence type="ECO:0000259" key="2">
    <source>
        <dbReference type="SMART" id="SM00065"/>
    </source>
</evidence>
<dbReference type="InterPro" id="IPR003018">
    <property type="entry name" value="GAF"/>
</dbReference>
<dbReference type="PANTHER" id="PTHR43102:SF2">
    <property type="entry name" value="GAF DOMAIN-CONTAINING PROTEIN"/>
    <property type="match status" value="1"/>
</dbReference>
<dbReference type="Proteomes" id="UP001055453">
    <property type="component" value="Chromosome"/>
</dbReference>
<dbReference type="SMART" id="SM00065">
    <property type="entry name" value="GAF"/>
    <property type="match status" value="1"/>
</dbReference>
<dbReference type="InterPro" id="IPR007891">
    <property type="entry name" value="CHASE3"/>
</dbReference>
<protein>
    <recommendedName>
        <fullName evidence="2">GAF domain-containing protein</fullName>
    </recommendedName>
</protein>
<sequence length="356" mass="40263">MKAPLPDNEAQRIEALLQYKILDTPSEAAFDDLTRLASYICQTPVALISLIDTNRQWFKSKVGFHVLQTHRDFAFCAHAILQPDVFVVPDTTDDERFATNPLVTSDPYIRFYASVPLINPEGYTLGTLCVIDYVPRELTPEQVEALQNLGRQAIKQLELRRNLANLVLVTKKSKQSQKVRKQFLKKIVAGFGLASAILVLIGVVSDQNIRKSTNNRTTTVKNTYKKINSVEKLLSQIKDAEIAQSSYVFTEKKLYLKPYKVALINVKQEIANLKRLTANQPNQQKQIATLEFLITAKLAQLKQAIDLRQDKGLEMALQVLMRNNEQNLMGDIRKMINEMENEERGKTSAAVTSKKG</sequence>
<dbReference type="SUPFAM" id="SSF55781">
    <property type="entry name" value="GAF domain-like"/>
    <property type="match status" value="1"/>
</dbReference>
<evidence type="ECO:0000313" key="4">
    <source>
        <dbReference type="Proteomes" id="UP001055453"/>
    </source>
</evidence>
<keyword evidence="1" id="KW-1133">Transmembrane helix</keyword>
<dbReference type="Pfam" id="PF05227">
    <property type="entry name" value="CHASE3"/>
    <property type="match status" value="1"/>
</dbReference>
<reference evidence="3" key="1">
    <citation type="submission" date="2022-04" db="EMBL/GenBank/DDBJ databases">
        <title>Complete genome sequence of a cyanobacterium, Nostoc sp. SO-36, isolated in Antarctica.</title>
        <authorList>
            <person name="Kanesaki Y."/>
            <person name="Effendi D."/>
            <person name="Sakamoto T."/>
            <person name="Ohtani S."/>
            <person name="Awai K."/>
        </authorList>
    </citation>
    <scope>NUCLEOTIDE SEQUENCE</scope>
    <source>
        <strain evidence="3">SO-36</strain>
    </source>
</reference>
<dbReference type="CDD" id="cd19410">
    <property type="entry name" value="HK9-like_sensor"/>
    <property type="match status" value="1"/>
</dbReference>
<dbReference type="InterPro" id="IPR029016">
    <property type="entry name" value="GAF-like_dom_sf"/>
</dbReference>